<reference evidence="3 4" key="1">
    <citation type="submission" date="2016-10" db="EMBL/GenBank/DDBJ databases">
        <authorList>
            <person name="de Groot N.N."/>
        </authorList>
    </citation>
    <scope>NUCLEOTIDE SEQUENCE [LARGE SCALE GENOMIC DNA]</scope>
    <source>
        <strain evidence="3 4">DSM 16619</strain>
    </source>
</reference>
<protein>
    <submittedName>
        <fullName evidence="3">Uncharacterized conserved protein</fullName>
    </submittedName>
</protein>
<dbReference type="RefSeq" id="WP_092741418.1">
    <property type="nucleotide sequence ID" value="NZ_FMZC01000003.1"/>
</dbReference>
<accession>A0A1G6PDE0</accession>
<dbReference type="InterPro" id="IPR027372">
    <property type="entry name" value="Phytase-like_dom"/>
</dbReference>
<evidence type="ECO:0000259" key="2">
    <source>
        <dbReference type="Pfam" id="PF13449"/>
    </source>
</evidence>
<dbReference type="OrthoDB" id="9798539at2"/>
<dbReference type="AlphaFoldDB" id="A0A1G6PDE0"/>
<feature type="domain" description="Phytase-like" evidence="2">
    <location>
        <begin position="71"/>
        <end position="385"/>
    </location>
</feature>
<name>A0A1G6PDE0_9BURK</name>
<keyword evidence="4" id="KW-1185">Reference proteome</keyword>
<proteinExistence type="predicted"/>
<dbReference type="SUPFAM" id="SSF82171">
    <property type="entry name" value="DPP6 N-terminal domain-like"/>
    <property type="match status" value="1"/>
</dbReference>
<gene>
    <name evidence="3" type="ORF">SAMN05192589_103194</name>
</gene>
<evidence type="ECO:0000256" key="1">
    <source>
        <dbReference type="SAM" id="MobiDB-lite"/>
    </source>
</evidence>
<evidence type="ECO:0000313" key="4">
    <source>
        <dbReference type="Proteomes" id="UP000198781"/>
    </source>
</evidence>
<organism evidence="3 4">
    <name type="scientific">Paracidovorax valerianellae</name>
    <dbReference type="NCBI Taxonomy" id="187868"/>
    <lineage>
        <taxon>Bacteria</taxon>
        <taxon>Pseudomonadati</taxon>
        <taxon>Pseudomonadota</taxon>
        <taxon>Betaproteobacteria</taxon>
        <taxon>Burkholderiales</taxon>
        <taxon>Comamonadaceae</taxon>
        <taxon>Paracidovorax</taxon>
    </lineage>
</organism>
<dbReference type="STRING" id="187868.SAMN05192589_103194"/>
<evidence type="ECO:0000313" key="3">
    <source>
        <dbReference type="EMBL" id="SDC77457.1"/>
    </source>
</evidence>
<sequence>MPDACPPSPCKSHRPWRWCGASLAASVVVLTACSGVAPPGPQLSSTGLATPPALRLIGTAAIAAGTEVLGTTFGGISGIDYDPAQGRWLLISDDRSALQPARVYTATLRYTATHLETPTITGTAPLRQASGAPYPSPRQAKPGVDVPDAEAVRWLPGGQTFLWTSEGDFARGFGPQWRESQADGAWVRELPLPAAFGQVPGLRRGPRANATLEGLALSPDGGTAWLAMETAWIQDGPRPTPTAPGGPVRITAMDVASGRPLRQIAYVPGAVPRARRIPWGPQLNGVSEVLADGPHHLLVLERGYSAGAGFSARLYRIDTRAGSDTLALDALQTEGARTHTTVPKTLVADLDHLGAGALDNLEGMAWGPPLAGGGRVIVFVSDDNFNPAQATQFIAAEYRDTAAVPSAPSAPPERAAP</sequence>
<feature type="region of interest" description="Disordered" evidence="1">
    <location>
        <begin position="122"/>
        <end position="144"/>
    </location>
</feature>
<dbReference type="Pfam" id="PF13449">
    <property type="entry name" value="Phytase-like"/>
    <property type="match status" value="1"/>
</dbReference>
<dbReference type="Proteomes" id="UP000198781">
    <property type="component" value="Unassembled WGS sequence"/>
</dbReference>
<dbReference type="EMBL" id="FMZC01000003">
    <property type="protein sequence ID" value="SDC77457.1"/>
    <property type="molecule type" value="Genomic_DNA"/>
</dbReference>